<keyword evidence="9 17" id="KW-0378">Hydrolase</keyword>
<dbReference type="PRINTS" id="PR01486">
    <property type="entry name" value="PHPHLIPASEA1"/>
</dbReference>
<feature type="binding site" description="in dimeric form" evidence="16">
    <location>
        <position position="230"/>
    </location>
    <ligand>
        <name>Ca(2+)</name>
        <dbReference type="ChEBI" id="CHEBI:29108"/>
        <label>1</label>
    </ligand>
</feature>
<keyword evidence="5" id="KW-1134">Transmembrane beta strand</keyword>
<keyword evidence="7 16" id="KW-0479">Metal-binding</keyword>
<organism evidence="18 19">
    <name type="scientific">Sphingobium indicum F2</name>
    <dbReference type="NCBI Taxonomy" id="1450518"/>
    <lineage>
        <taxon>Bacteria</taxon>
        <taxon>Pseudomonadati</taxon>
        <taxon>Pseudomonadota</taxon>
        <taxon>Alphaproteobacteria</taxon>
        <taxon>Sphingomonadales</taxon>
        <taxon>Sphingomonadaceae</taxon>
        <taxon>Sphingobium</taxon>
    </lineage>
</organism>
<dbReference type="EC" id="3.1.1.32" evidence="17"/>
<feature type="active site" description="Proton acceptor" evidence="15">
    <location>
        <position position="265"/>
    </location>
</feature>
<dbReference type="GO" id="GO:0009279">
    <property type="term" value="C:cell outer membrane"/>
    <property type="evidence" value="ECO:0007669"/>
    <property type="project" value="UniProtKB-SubCell"/>
</dbReference>
<evidence type="ECO:0000256" key="4">
    <source>
        <dbReference type="ARBA" id="ARBA00011702"/>
    </source>
</evidence>
<keyword evidence="10 16" id="KW-0106">Calcium</keyword>
<feature type="binding site" description="in dimeric form" evidence="16">
    <location>
        <position position="275"/>
    </location>
    <ligand>
        <name>Ca(2+)</name>
        <dbReference type="ChEBI" id="CHEBI:29108"/>
        <label>1</label>
    </ligand>
</feature>
<feature type="binding site" description="in dimeric form" evidence="16">
    <location>
        <position position="270"/>
    </location>
    <ligand>
        <name>Ca(2+)</name>
        <dbReference type="ChEBI" id="CHEBI:29108"/>
        <label>1</label>
    </ligand>
</feature>
<evidence type="ECO:0000256" key="11">
    <source>
        <dbReference type="ARBA" id="ARBA00022963"/>
    </source>
</evidence>
<evidence type="ECO:0000256" key="13">
    <source>
        <dbReference type="ARBA" id="ARBA00023136"/>
    </source>
</evidence>
<keyword evidence="8 17" id="KW-0732">Signal</keyword>
<dbReference type="Gene3D" id="2.40.230.10">
    <property type="entry name" value="Phospholipase A1"/>
    <property type="match status" value="1"/>
</dbReference>
<evidence type="ECO:0000256" key="5">
    <source>
        <dbReference type="ARBA" id="ARBA00022452"/>
    </source>
</evidence>
<dbReference type="EC" id="3.1.1.4" evidence="17"/>
<keyword evidence="6" id="KW-0812">Transmembrane</keyword>
<dbReference type="AlphaFoldDB" id="A0A8E1C4N8"/>
<proteinExistence type="inferred from homology"/>
<evidence type="ECO:0000313" key="18">
    <source>
        <dbReference type="EMBL" id="KER38123.1"/>
    </source>
</evidence>
<evidence type="ECO:0000256" key="15">
    <source>
        <dbReference type="PIRSR" id="PIRSR603187-1"/>
    </source>
</evidence>
<dbReference type="EMBL" id="JANF02000004">
    <property type="protein sequence ID" value="KER38123.1"/>
    <property type="molecule type" value="Genomic_DNA"/>
</dbReference>
<evidence type="ECO:0000256" key="16">
    <source>
        <dbReference type="PIRSR" id="PIRSR603187-2"/>
    </source>
</evidence>
<gene>
    <name evidence="18" type="ORF">AL00_01985</name>
</gene>
<comment type="similarity">
    <text evidence="3 17">Belongs to the phospholipase A1 family.</text>
</comment>
<comment type="subunit">
    <text evidence="4 17">Homodimer; dimerization is reversible, and the dimeric form is the active one.</text>
</comment>
<evidence type="ECO:0000256" key="17">
    <source>
        <dbReference type="RuleBase" id="RU366027"/>
    </source>
</evidence>
<evidence type="ECO:0000256" key="2">
    <source>
        <dbReference type="ARBA" id="ARBA00001604"/>
    </source>
</evidence>
<dbReference type="GO" id="GO:0008970">
    <property type="term" value="F:phospholipase A1 activity"/>
    <property type="evidence" value="ECO:0007669"/>
    <property type="project" value="UniProtKB-EC"/>
</dbReference>
<evidence type="ECO:0000256" key="3">
    <source>
        <dbReference type="ARBA" id="ARBA00010525"/>
    </source>
</evidence>
<dbReference type="Proteomes" id="UP000028135">
    <property type="component" value="Unassembled WGS sequence"/>
</dbReference>
<evidence type="ECO:0000313" key="19">
    <source>
        <dbReference type="Proteomes" id="UP000028135"/>
    </source>
</evidence>
<comment type="subcellular location">
    <subcellularLocation>
        <location evidence="17">Cell outer membrane</location>
        <topology evidence="17">Multi-pass membrane protein</topology>
    </subcellularLocation>
    <text evidence="17">One of the very few enzymes located there.</text>
</comment>
<comment type="catalytic activity">
    <reaction evidence="2 17">
        <text>a 1,2-diacyl-sn-glycero-3-phosphocholine + H2O = a 1-acyl-sn-glycero-3-phosphocholine + a fatty acid + H(+)</text>
        <dbReference type="Rhea" id="RHEA:15801"/>
        <dbReference type="ChEBI" id="CHEBI:15377"/>
        <dbReference type="ChEBI" id="CHEBI:15378"/>
        <dbReference type="ChEBI" id="CHEBI:28868"/>
        <dbReference type="ChEBI" id="CHEBI:57643"/>
        <dbReference type="ChEBI" id="CHEBI:58168"/>
        <dbReference type="EC" id="3.1.1.4"/>
    </reaction>
</comment>
<feature type="signal peptide" evidence="17">
    <location>
        <begin position="1"/>
        <end position="23"/>
    </location>
</feature>
<evidence type="ECO:0000256" key="1">
    <source>
        <dbReference type="ARBA" id="ARBA00000111"/>
    </source>
</evidence>
<reference evidence="18 19" key="1">
    <citation type="submission" date="2014-05" db="EMBL/GenBank/DDBJ databases">
        <title>Genome Announcement of Sphingobium lucknowense F2.</title>
        <authorList>
            <person name="Lal R."/>
            <person name="Negi V."/>
            <person name="Lata P."/>
            <person name="Sangwan N."/>
            <person name="Gupta S.K."/>
            <person name="Rao D.L.N."/>
            <person name="Das S."/>
        </authorList>
    </citation>
    <scope>NUCLEOTIDE SEQUENCE [LARGE SCALE GENOMIC DNA]</scope>
    <source>
        <strain evidence="18 19">F2</strain>
    </source>
</reference>
<dbReference type="GO" id="GO:0046872">
    <property type="term" value="F:metal ion binding"/>
    <property type="evidence" value="ECO:0007669"/>
    <property type="project" value="UniProtKB-KW"/>
</dbReference>
<evidence type="ECO:0000256" key="10">
    <source>
        <dbReference type="ARBA" id="ARBA00022837"/>
    </source>
</evidence>
<accession>A0A8E1C4N8</accession>
<dbReference type="InterPro" id="IPR003187">
    <property type="entry name" value="PLipase_A1"/>
</dbReference>
<dbReference type="PANTHER" id="PTHR40457:SF1">
    <property type="entry name" value="PHOSPHOLIPASE A1"/>
    <property type="match status" value="1"/>
</dbReference>
<dbReference type="Pfam" id="PF02253">
    <property type="entry name" value="PLA1"/>
    <property type="match status" value="1"/>
</dbReference>
<evidence type="ECO:0000256" key="9">
    <source>
        <dbReference type="ARBA" id="ARBA00022801"/>
    </source>
</evidence>
<comment type="catalytic activity">
    <reaction evidence="1 17">
        <text>a 1,2-diacyl-sn-glycero-3-phosphocholine + H2O = a 2-acyl-sn-glycero-3-phosphocholine + a fatty acid + H(+)</text>
        <dbReference type="Rhea" id="RHEA:18689"/>
        <dbReference type="ChEBI" id="CHEBI:15377"/>
        <dbReference type="ChEBI" id="CHEBI:15378"/>
        <dbReference type="ChEBI" id="CHEBI:28868"/>
        <dbReference type="ChEBI" id="CHEBI:57643"/>
        <dbReference type="ChEBI" id="CHEBI:57875"/>
        <dbReference type="EC" id="3.1.1.32"/>
    </reaction>
</comment>
<keyword evidence="13" id="KW-0472">Membrane</keyword>
<dbReference type="GO" id="GO:0004623">
    <property type="term" value="F:phospholipase A2 activity"/>
    <property type="evidence" value="ECO:0007669"/>
    <property type="project" value="UniProtKB-EC"/>
</dbReference>
<comment type="cofactor">
    <cofactor evidence="17">
        <name>Ca(2+)</name>
        <dbReference type="ChEBI" id="CHEBI:29108"/>
    </cofactor>
    <text evidence="17">Binds 1 Ca(2+) ion per monomer. In the dimeric form the Ca(2+) is bound by different amino acids with binding of each Ca(2+) shared with ligands coming from each monomer. The Ca(2+) ion may have a role in catalysis.</text>
</comment>
<keyword evidence="12 17" id="KW-0443">Lipid metabolism</keyword>
<feature type="binding site" description="in dimeric form" evidence="16">
    <location>
        <position position="312"/>
    </location>
    <ligand>
        <name>Ca(2+)</name>
        <dbReference type="ChEBI" id="CHEBI:29108"/>
        <label>1</label>
    </ligand>
</feature>
<sequence length="402" mass="43413">MMAQSFPLALAAALLVLGAPAQAAPDVGVLIRDAGERDETGAIVVELRLLNEGSEPRTFPLPDRVEARVERGDHAQQIWLTRVTALPANVTIPTGGFARARYRFSAPAGESLDGAGLSFPVWSTGSFRLAVRPAPAPQLAEVLPKATEAPQAAPPLSDRAAGNAFLDNLSAYEPIYAAYGPGTDSEARIQISFKYQLFGTRQAEGLPRSWREGLHFAYTQRMFWDLGADSSPFRNIDYQPELFYLTPAATLGSGVSLSAQAGIRHESNGRDGAASRSINSIYMAPMAAIPLGDGYRLALAPRLSVFVGDKSDNPDIRRFRGNAGLFMEVGEDDGLRLSTFTRFNFGSGKGSISADLSYPLPRLLGGGPDFYLFGQSFVGYGENLLDYDRRTSRFRIGVALVR</sequence>
<evidence type="ECO:0000256" key="7">
    <source>
        <dbReference type="ARBA" id="ARBA00022723"/>
    </source>
</evidence>
<keyword evidence="14 17" id="KW-0998">Cell outer membrane</keyword>
<comment type="function">
    <text evidence="17">Hydrolysis of phosphatidylcholine with phospholipase A2 (EC 3.1.1.4) and phospholipase A1 (EC 3.1.1.32) activities.</text>
</comment>
<comment type="caution">
    <text evidence="18">The sequence shown here is derived from an EMBL/GenBank/DDBJ whole genome shotgun (WGS) entry which is preliminary data.</text>
</comment>
<dbReference type="PANTHER" id="PTHR40457">
    <property type="entry name" value="PHOSPHOLIPASE A1"/>
    <property type="match status" value="1"/>
</dbReference>
<dbReference type="SUPFAM" id="SSF56931">
    <property type="entry name" value="Outer membrane phospholipase A (OMPLA)"/>
    <property type="match status" value="1"/>
</dbReference>
<evidence type="ECO:0000256" key="6">
    <source>
        <dbReference type="ARBA" id="ARBA00022692"/>
    </source>
</evidence>
<evidence type="ECO:0000256" key="12">
    <source>
        <dbReference type="ARBA" id="ARBA00023098"/>
    </source>
</evidence>
<dbReference type="GO" id="GO:0016042">
    <property type="term" value="P:lipid catabolic process"/>
    <property type="evidence" value="ECO:0007669"/>
    <property type="project" value="UniProtKB-KW"/>
</dbReference>
<evidence type="ECO:0000256" key="14">
    <source>
        <dbReference type="ARBA" id="ARBA00023237"/>
    </source>
</evidence>
<keyword evidence="11 17" id="KW-0442">Lipid degradation</keyword>
<evidence type="ECO:0000256" key="8">
    <source>
        <dbReference type="ARBA" id="ARBA00022729"/>
    </source>
</evidence>
<name>A0A8E1C4N8_9SPHN</name>
<dbReference type="InterPro" id="IPR036541">
    <property type="entry name" value="PLipase_A1_sf"/>
</dbReference>
<feature type="active site" description="Nucleophile" evidence="15">
    <location>
        <position position="267"/>
    </location>
</feature>
<feature type="chain" id="PRO_5034731708" description="Phospholipase A1" evidence="17">
    <location>
        <begin position="24"/>
        <end position="402"/>
    </location>
</feature>
<protein>
    <recommendedName>
        <fullName evidence="17">Phospholipase A1</fullName>
        <ecNumber evidence="17">3.1.1.32</ecNumber>
        <ecNumber evidence="17">3.1.1.4</ecNumber>
    </recommendedName>
    <alternativeName>
        <fullName evidence="17">Phosphatidylcholine 1-acylhydrolase</fullName>
    </alternativeName>
</protein>